<evidence type="ECO:0000259" key="3">
    <source>
        <dbReference type="SMART" id="SM00939"/>
    </source>
</evidence>
<dbReference type="Gene3D" id="2.60.120.260">
    <property type="entry name" value="Galactose-binding domain-like"/>
    <property type="match status" value="1"/>
</dbReference>
<accession>A0A922P0D0</accession>
<dbReference type="OrthoDB" id="9806163at2"/>
<dbReference type="SUPFAM" id="SSF49785">
    <property type="entry name" value="Galactose-binding domain-like"/>
    <property type="match status" value="1"/>
</dbReference>
<sequence>MRLYETEVRATGRGAPERPTPIDPVAVMLPMRDGVRLATDIYLSPNQPRLPVVLHRTPYGRRSTSASEASQQDPVPLSPGELARLFADRGYVLVVQDCRGRHDSEGEFVKYISDREDGYDVCEWLVAQPWCDGRICTIGLSYDAHLQASAGCLDPPGLVAQVLDCGGLWNTWKTGTRHYGVFELKQATWAMRNAITSPEAASDPVMRSALEAEDLGAWLKRLPWRRGHSPLRHHPAYENALFEQWEHGPLSDHWRMLGIWTEGWHASYSKASIIHMSGWYDPYVLNVTENYLGLKAAGRGPQRLILGAFTHGRRSQTWAGDVEFGPSAPLDSWAGDWNQLRLNFFDTVTRGTVSRLAPVNLFLMGGGSGCRTPEGRLDHGGRWVEAADWPLPGTCFTTFYLRETGALTQTPPSPDETALSFDFDPANPVPTIGGNLASLQPFAEPGGFDQAEIPTTFGSVPPHLPLASRADVLVFQTEPLDEKVDIAGPISVVLHVSTDGPDTDFTAKLVDVYPSSADYPGGYALNLTDGIVRLRYVPDPEQEIFRRPGEVVRVEIVIPPVANSFLPGHRIRLDISSSNFPKYEVNSNTGEPEGRVRRRRCAVNTVHLRAGQVSQLVLPLINVP</sequence>
<dbReference type="AlphaFoldDB" id="A0A922P0D0"/>
<dbReference type="EMBL" id="JOKJ01000010">
    <property type="protein sequence ID" value="KEQ08264.1"/>
    <property type="molecule type" value="Genomic_DNA"/>
</dbReference>
<evidence type="ECO:0000313" key="5">
    <source>
        <dbReference type="Proteomes" id="UP000052167"/>
    </source>
</evidence>
<keyword evidence="5" id="KW-1185">Reference proteome</keyword>
<dbReference type="SMART" id="SM00939">
    <property type="entry name" value="PepX_C"/>
    <property type="match status" value="1"/>
</dbReference>
<evidence type="ECO:0000313" key="4">
    <source>
        <dbReference type="EMBL" id="KEQ08264.1"/>
    </source>
</evidence>
<reference evidence="4 5" key="1">
    <citation type="submission" date="2014-06" db="EMBL/GenBank/DDBJ databases">
        <title>Rhizobium pelagicum/R2-400B4.</title>
        <authorList>
            <person name="Kimes N.E."/>
            <person name="Lopez-Perez M."/>
        </authorList>
    </citation>
    <scope>NUCLEOTIDE SEQUENCE [LARGE SCALE GENOMIC DNA]</scope>
    <source>
        <strain evidence="4 5">R2-400B4</strain>
    </source>
</reference>
<dbReference type="InterPro" id="IPR008979">
    <property type="entry name" value="Galactose-bd-like_sf"/>
</dbReference>
<gene>
    <name evidence="4" type="ORF">GV68_02930</name>
</gene>
<dbReference type="Proteomes" id="UP000052167">
    <property type="component" value="Unassembled WGS sequence"/>
</dbReference>
<feature type="compositionally biased region" description="Basic and acidic residues" evidence="2">
    <location>
        <begin position="1"/>
        <end position="10"/>
    </location>
</feature>
<dbReference type="Pfam" id="PF02129">
    <property type="entry name" value="Peptidase_S15"/>
    <property type="match status" value="1"/>
</dbReference>
<dbReference type="PANTHER" id="PTHR43056:SF10">
    <property type="entry name" value="COCE_NOND FAMILY, PUTATIVE (AFU_ORTHOLOGUE AFUA_7G00600)-RELATED"/>
    <property type="match status" value="1"/>
</dbReference>
<feature type="region of interest" description="Disordered" evidence="2">
    <location>
        <begin position="1"/>
        <end position="21"/>
    </location>
</feature>
<dbReference type="InterPro" id="IPR050585">
    <property type="entry name" value="Xaa-Pro_dipeptidyl-ppase/CocE"/>
</dbReference>
<organism evidence="4 5">
    <name type="scientific">Pseudorhizobium pelagicum</name>
    <dbReference type="NCBI Taxonomy" id="1509405"/>
    <lineage>
        <taxon>Bacteria</taxon>
        <taxon>Pseudomonadati</taxon>
        <taxon>Pseudomonadota</taxon>
        <taxon>Alphaproteobacteria</taxon>
        <taxon>Hyphomicrobiales</taxon>
        <taxon>Rhizobiaceae</taxon>
        <taxon>Rhizobium/Agrobacterium group</taxon>
        <taxon>Pseudorhizobium</taxon>
    </lineage>
</organism>
<evidence type="ECO:0000256" key="2">
    <source>
        <dbReference type="SAM" id="MobiDB-lite"/>
    </source>
</evidence>
<evidence type="ECO:0000256" key="1">
    <source>
        <dbReference type="ARBA" id="ARBA00022801"/>
    </source>
</evidence>
<protein>
    <submittedName>
        <fullName evidence="4">Antibiotic hydrolase</fullName>
    </submittedName>
</protein>
<dbReference type="InterPro" id="IPR013736">
    <property type="entry name" value="Xaa-Pro_dipept_C"/>
</dbReference>
<name>A0A922P0D0_9HYPH</name>
<dbReference type="InterPro" id="IPR029058">
    <property type="entry name" value="AB_hydrolase_fold"/>
</dbReference>
<dbReference type="Gene3D" id="1.10.3020.10">
    <property type="entry name" value="alpha-amino acid ester hydrolase ( Helical cap domain)"/>
    <property type="match status" value="1"/>
</dbReference>
<dbReference type="RefSeq" id="WP_037168429.1">
    <property type="nucleotide sequence ID" value="NZ_JOKI01000024.1"/>
</dbReference>
<dbReference type="NCBIfam" id="TIGR00976">
    <property type="entry name" value="CocE_NonD"/>
    <property type="match status" value="1"/>
</dbReference>
<comment type="caution">
    <text evidence="4">The sequence shown here is derived from an EMBL/GenBank/DDBJ whole genome shotgun (WGS) entry which is preliminary data.</text>
</comment>
<dbReference type="InterPro" id="IPR005674">
    <property type="entry name" value="CocE/Ser_esterase"/>
</dbReference>
<dbReference type="SUPFAM" id="SSF53474">
    <property type="entry name" value="alpha/beta-Hydrolases"/>
    <property type="match status" value="1"/>
</dbReference>
<dbReference type="PANTHER" id="PTHR43056">
    <property type="entry name" value="PEPTIDASE S9 PROLYL OLIGOPEPTIDASE"/>
    <property type="match status" value="1"/>
</dbReference>
<dbReference type="Gene3D" id="3.40.50.1820">
    <property type="entry name" value="alpha/beta hydrolase"/>
    <property type="match status" value="1"/>
</dbReference>
<dbReference type="Pfam" id="PF08530">
    <property type="entry name" value="PepX_C"/>
    <property type="match status" value="1"/>
</dbReference>
<feature type="domain" description="Xaa-Pro dipeptidyl-peptidase C-terminal" evidence="3">
    <location>
        <begin position="342"/>
        <end position="617"/>
    </location>
</feature>
<proteinExistence type="predicted"/>
<dbReference type="InterPro" id="IPR000383">
    <property type="entry name" value="Xaa-Pro-like_dom"/>
</dbReference>
<keyword evidence="1 4" id="KW-0378">Hydrolase</keyword>
<dbReference type="GO" id="GO:0008239">
    <property type="term" value="F:dipeptidyl-peptidase activity"/>
    <property type="evidence" value="ECO:0007669"/>
    <property type="project" value="InterPro"/>
</dbReference>